<feature type="region of interest" description="Disordered" evidence="1">
    <location>
        <begin position="1"/>
        <end position="82"/>
    </location>
</feature>
<accession>A0A0B4F2R2</accession>
<comment type="caution">
    <text evidence="2">The sequence shown here is derived from an EMBL/GenBank/DDBJ whole genome shotgun (WGS) entry which is preliminary data.</text>
</comment>
<feature type="compositionally biased region" description="Polar residues" evidence="1">
    <location>
        <begin position="605"/>
        <end position="621"/>
    </location>
</feature>
<dbReference type="VEuPathDB" id="FungiDB:MAN_08761"/>
<feature type="compositionally biased region" description="Pro residues" evidence="1">
    <location>
        <begin position="16"/>
        <end position="33"/>
    </location>
</feature>
<feature type="region of interest" description="Disordered" evidence="1">
    <location>
        <begin position="1090"/>
        <end position="1192"/>
    </location>
</feature>
<feature type="region of interest" description="Disordered" evidence="1">
    <location>
        <begin position="467"/>
        <end position="504"/>
    </location>
</feature>
<feature type="compositionally biased region" description="Acidic residues" evidence="1">
    <location>
        <begin position="1047"/>
        <end position="1056"/>
    </location>
</feature>
<name>A0A0B4F2R2_METAF</name>
<feature type="compositionally biased region" description="Polar residues" evidence="1">
    <location>
        <begin position="205"/>
        <end position="215"/>
    </location>
</feature>
<dbReference type="EMBL" id="AZNF01000013">
    <property type="protein sequence ID" value="KID62082.1"/>
    <property type="molecule type" value="Genomic_DNA"/>
</dbReference>
<organism evidence="2 3">
    <name type="scientific">Metarhizium anisopliae (strain ARSEF 549)</name>
    <dbReference type="NCBI Taxonomy" id="3151832"/>
    <lineage>
        <taxon>Eukaryota</taxon>
        <taxon>Fungi</taxon>
        <taxon>Dikarya</taxon>
        <taxon>Ascomycota</taxon>
        <taxon>Pezizomycotina</taxon>
        <taxon>Sordariomycetes</taxon>
        <taxon>Hypocreomycetidae</taxon>
        <taxon>Hypocreales</taxon>
        <taxon>Clavicipitaceae</taxon>
        <taxon>Metarhizium</taxon>
    </lineage>
</organism>
<proteinExistence type="predicted"/>
<dbReference type="OrthoDB" id="5288142at2759"/>
<gene>
    <name evidence="2" type="ORF">MAN_08761</name>
</gene>
<feature type="region of interest" description="Disordered" evidence="1">
    <location>
        <begin position="990"/>
        <end position="1010"/>
    </location>
</feature>
<feature type="compositionally biased region" description="Pro residues" evidence="1">
    <location>
        <begin position="188"/>
        <end position="200"/>
    </location>
</feature>
<evidence type="ECO:0000313" key="2">
    <source>
        <dbReference type="EMBL" id="KID62082.1"/>
    </source>
</evidence>
<feature type="region of interest" description="Disordered" evidence="1">
    <location>
        <begin position="666"/>
        <end position="693"/>
    </location>
</feature>
<evidence type="ECO:0000256" key="1">
    <source>
        <dbReference type="SAM" id="MobiDB-lite"/>
    </source>
</evidence>
<feature type="compositionally biased region" description="Low complexity" evidence="1">
    <location>
        <begin position="1033"/>
        <end position="1043"/>
    </location>
</feature>
<feature type="region of interest" description="Disordered" evidence="1">
    <location>
        <begin position="793"/>
        <end position="887"/>
    </location>
</feature>
<feature type="compositionally biased region" description="Polar residues" evidence="1">
    <location>
        <begin position="829"/>
        <end position="845"/>
    </location>
</feature>
<reference evidence="2 3" key="1">
    <citation type="journal article" date="2014" name="Proc. Natl. Acad. Sci. U.S.A.">
        <title>Trajectory and genomic determinants of fungal-pathogen speciation and host adaptation.</title>
        <authorList>
            <person name="Hu X."/>
            <person name="Xiao G."/>
            <person name="Zheng P."/>
            <person name="Shang Y."/>
            <person name="Su Y."/>
            <person name="Zhang X."/>
            <person name="Liu X."/>
            <person name="Zhan S."/>
            <person name="St Leger R.J."/>
            <person name="Wang C."/>
        </authorList>
    </citation>
    <scope>NUCLEOTIDE SEQUENCE [LARGE SCALE GENOMIC DNA]</scope>
    <source>
        <strain evidence="2 3">ARSEF 549</strain>
    </source>
</reference>
<feature type="compositionally biased region" description="Low complexity" evidence="1">
    <location>
        <begin position="365"/>
        <end position="381"/>
    </location>
</feature>
<protein>
    <submittedName>
        <fullName evidence="2">Uncharacterized protein</fullName>
    </submittedName>
</protein>
<dbReference type="Proteomes" id="UP000031186">
    <property type="component" value="Unassembled WGS sequence"/>
</dbReference>
<feature type="region of interest" description="Disordered" evidence="1">
    <location>
        <begin position="602"/>
        <end position="621"/>
    </location>
</feature>
<feature type="region of interest" description="Disordered" evidence="1">
    <location>
        <begin position="1033"/>
        <end position="1061"/>
    </location>
</feature>
<dbReference type="HOGENOM" id="CLU_001373_1_1_1"/>
<feature type="compositionally biased region" description="Acidic residues" evidence="1">
    <location>
        <begin position="869"/>
        <end position="880"/>
    </location>
</feature>
<feature type="compositionally biased region" description="Low complexity" evidence="1">
    <location>
        <begin position="164"/>
        <end position="187"/>
    </location>
</feature>
<keyword evidence="3" id="KW-1185">Reference proteome</keyword>
<feature type="compositionally biased region" description="Basic and acidic residues" evidence="1">
    <location>
        <begin position="1094"/>
        <end position="1108"/>
    </location>
</feature>
<evidence type="ECO:0000313" key="3">
    <source>
        <dbReference type="Proteomes" id="UP000031186"/>
    </source>
</evidence>
<feature type="region of interest" description="Disordered" evidence="1">
    <location>
        <begin position="365"/>
        <end position="403"/>
    </location>
</feature>
<feature type="compositionally biased region" description="Basic and acidic residues" evidence="1">
    <location>
        <begin position="1167"/>
        <end position="1192"/>
    </location>
</feature>
<feature type="region of interest" description="Disordered" evidence="1">
    <location>
        <begin position="136"/>
        <end position="261"/>
    </location>
</feature>
<feature type="compositionally biased region" description="Gly residues" evidence="1">
    <location>
        <begin position="148"/>
        <end position="158"/>
    </location>
</feature>
<feature type="non-terminal residue" evidence="2">
    <location>
        <position position="1"/>
    </location>
</feature>
<sequence>MTGPVTTNHDDTILHIPPPATTSPSSEPSPPARPVANRAATPLGLFLDSSGFSKPSSTKGATTAGGAGAGMGPTGHRADLSPAETPDLKLAAVSPAPAHTSAVAGVVDSVPCAAQEQQQKRSDPSAEAVEAIIVSPGPASGSEFGSCFGSGSGSGSGSGFALQSSMSPSTTLGSSVHSVHSVHSPSAPARPHPIQAPSPADPRDSASQMTKSTSPPDRDAELTSSADLVDARPLRTASVRADTRMVHPKPIARPPALSHGVPDKLIRSGSAAGNIAQLEATAERLSMTSSIDDAIRDLHGELKRSDSRRSAKLALATMASVDENTTSPASQLTRHLSTTSSIVSTNNAARHGGYSPAGFVLSPNTSLTSRLRSGSGNSSGRQDATHDAILSRHGPGKSSVRSVRSTKLSLAEISESEPISLNQKAFDEADAAPPLEEQSAESLQLPEETIVGTSGTDAFHQLHEDTLGHQPDSQHAPMHTLSPAPLGPEEYQYEQRPGSVHSNNTSEQARDAFIDFDGVHWEPQNEEDLYMPPEVEPDLPTPRPIPISMPRPTSYIDPSSGQKMLYYPARVPAMLNLPPKLSSKPKAATRNQRRSQVLSIMMDAPTTQDISASSKRNRQSTFSDLKGISSAAQEAPVRDSWLPDPIANHRDSFAALSSFDPFDGSEAKSLHAAAEDSPPTPPPEEAAECSVVPDTLRRPERLSKALKENRKSKASMLDTLPPQLRASAFFDLPSVAQEVEIKDGSAMATLDSILDASTSAPVSAFTDHVYAGKLGPEIYGKAKKNTARQSVATLNGLAPEPQAKKRSSMMWLGKRNSSYNSDEQKRPHSSSIPVTTPQADGSQDGRNAPGSIDNADEAIEADVDKGDNEGEDEEGDETAAPEDAYLGPPTTLLAELQLRKHQQKQRVRNMGKGLPNGMYATLLDMDTVAEAQRKNRQNKRVNLAWEDPDANLDQNGSDDEDVPLAILAAMQRGAKNLADLDRPMGLMERREQEDNEPLSHRRARLQGIEAPPPVLRQRHSVMSLSAAQALQVPSSTPRVEVVPSPEPEVEELEEETLGDRRRRLAAKDGELPLARPVSRAFSSELLSQFGDAEDATKESKSKKGDGKETQAAGASGEDETLGQRRRRLQAEREARQREMNYGNLAGDQPAQEPRRRLSLANVLAAHPKRESDRRTQEESLRAEEQRRAAQDRDAKMAAMRMQMPSSLPQSGLERSGGFLGGAFNDGTGGHGPKAGLPSTAVNSQGLLPGKRSSVMTSYGPGFGAPIGQPGYGVVNGYGQGYGGLNSMGSFNGRPATQMYGTGMMSMPMNNGSMDRVEQWRYGVRP</sequence>
<feature type="compositionally biased region" description="Basic and acidic residues" evidence="1">
    <location>
        <begin position="1128"/>
        <end position="1138"/>
    </location>
</feature>
<feature type="compositionally biased region" description="Gly residues" evidence="1">
    <location>
        <begin position="63"/>
        <end position="73"/>
    </location>
</feature>